<organism evidence="10 11">
    <name type="scientific">Homarus americanus</name>
    <name type="common">American lobster</name>
    <dbReference type="NCBI Taxonomy" id="6706"/>
    <lineage>
        <taxon>Eukaryota</taxon>
        <taxon>Metazoa</taxon>
        <taxon>Ecdysozoa</taxon>
        <taxon>Arthropoda</taxon>
        <taxon>Crustacea</taxon>
        <taxon>Multicrustacea</taxon>
        <taxon>Malacostraca</taxon>
        <taxon>Eumalacostraca</taxon>
        <taxon>Eucarida</taxon>
        <taxon>Decapoda</taxon>
        <taxon>Pleocyemata</taxon>
        <taxon>Astacidea</taxon>
        <taxon>Nephropoidea</taxon>
        <taxon>Nephropidae</taxon>
        <taxon>Homarus</taxon>
    </lineage>
</organism>
<proteinExistence type="inferred from homology"/>
<keyword evidence="5" id="KW-0560">Oxidoreductase</keyword>
<evidence type="ECO:0000256" key="5">
    <source>
        <dbReference type="ARBA" id="ARBA00023002"/>
    </source>
</evidence>
<evidence type="ECO:0000313" key="10">
    <source>
        <dbReference type="EMBL" id="KAG7175563.1"/>
    </source>
</evidence>
<dbReference type="InterPro" id="IPR027424">
    <property type="entry name" value="Glucose_Oxidase_domain_2"/>
</dbReference>
<dbReference type="InterPro" id="IPR036188">
    <property type="entry name" value="FAD/NAD-bd_sf"/>
</dbReference>
<evidence type="ECO:0000256" key="2">
    <source>
        <dbReference type="ARBA" id="ARBA00010790"/>
    </source>
</evidence>
<keyword evidence="3 6" id="KW-0285">Flavoprotein</keyword>
<feature type="domain" description="Glucose-methanol-choline oxidoreductase N-terminal" evidence="9">
    <location>
        <begin position="114"/>
        <end position="128"/>
    </location>
</feature>
<reference evidence="10" key="1">
    <citation type="journal article" date="2021" name="Sci. Adv.">
        <title>The American lobster genome reveals insights on longevity, neural, and immune adaptations.</title>
        <authorList>
            <person name="Polinski J.M."/>
            <person name="Zimin A.V."/>
            <person name="Clark K.F."/>
            <person name="Kohn A.B."/>
            <person name="Sadowski N."/>
            <person name="Timp W."/>
            <person name="Ptitsyn A."/>
            <person name="Khanna P."/>
            <person name="Romanova D.Y."/>
            <person name="Williams P."/>
            <person name="Greenwood S.J."/>
            <person name="Moroz L.L."/>
            <person name="Walt D.R."/>
            <person name="Bodnar A.G."/>
        </authorList>
    </citation>
    <scope>NUCLEOTIDE SEQUENCE</scope>
    <source>
        <strain evidence="10">GMGI-L3</strain>
    </source>
</reference>
<evidence type="ECO:0000259" key="9">
    <source>
        <dbReference type="PROSITE" id="PS00624"/>
    </source>
</evidence>
<dbReference type="Pfam" id="PF00732">
    <property type="entry name" value="GMC_oxred_N"/>
    <property type="match status" value="2"/>
</dbReference>
<dbReference type="PROSITE" id="PS00623">
    <property type="entry name" value="GMC_OXRED_1"/>
    <property type="match status" value="1"/>
</dbReference>
<evidence type="ECO:0000259" key="8">
    <source>
        <dbReference type="PROSITE" id="PS00623"/>
    </source>
</evidence>
<protein>
    <submittedName>
        <fullName evidence="10">Oxygen-dependent choline dehydrogenase-like 2</fullName>
    </submittedName>
</protein>
<dbReference type="GO" id="GO:0016614">
    <property type="term" value="F:oxidoreductase activity, acting on CH-OH group of donors"/>
    <property type="evidence" value="ECO:0007669"/>
    <property type="project" value="InterPro"/>
</dbReference>
<dbReference type="PROSITE" id="PS00624">
    <property type="entry name" value="GMC_OXRED_2"/>
    <property type="match status" value="1"/>
</dbReference>
<evidence type="ECO:0000256" key="4">
    <source>
        <dbReference type="ARBA" id="ARBA00022827"/>
    </source>
</evidence>
<dbReference type="Proteomes" id="UP000747542">
    <property type="component" value="Unassembled WGS sequence"/>
</dbReference>
<dbReference type="AlphaFoldDB" id="A0A8J5TMZ5"/>
<dbReference type="SUPFAM" id="SSF54373">
    <property type="entry name" value="FAD-linked reductases, C-terminal domain"/>
    <property type="match status" value="1"/>
</dbReference>
<name>A0A8J5TMZ5_HOMAM</name>
<dbReference type="GO" id="GO:0050660">
    <property type="term" value="F:flavin adenine dinucleotide binding"/>
    <property type="evidence" value="ECO:0007669"/>
    <property type="project" value="InterPro"/>
</dbReference>
<comment type="cofactor">
    <cofactor evidence="1">
        <name>FAD</name>
        <dbReference type="ChEBI" id="CHEBI:57692"/>
    </cofactor>
</comment>
<comment type="caution">
    <text evidence="10">The sequence shown here is derived from an EMBL/GenBank/DDBJ whole genome shotgun (WGS) entry which is preliminary data.</text>
</comment>
<evidence type="ECO:0000313" key="11">
    <source>
        <dbReference type="Proteomes" id="UP000747542"/>
    </source>
</evidence>
<accession>A0A8J5TMZ5</accession>
<evidence type="ECO:0000256" key="6">
    <source>
        <dbReference type="RuleBase" id="RU003968"/>
    </source>
</evidence>
<dbReference type="PANTHER" id="PTHR11552">
    <property type="entry name" value="GLUCOSE-METHANOL-CHOLINE GMC OXIDOREDUCTASE"/>
    <property type="match status" value="1"/>
</dbReference>
<feature type="region of interest" description="Disordered" evidence="7">
    <location>
        <begin position="260"/>
        <end position="281"/>
    </location>
</feature>
<dbReference type="InterPro" id="IPR012132">
    <property type="entry name" value="GMC_OxRdtase"/>
</dbReference>
<dbReference type="Gene3D" id="3.50.50.60">
    <property type="entry name" value="FAD/NAD(P)-binding domain"/>
    <property type="match status" value="1"/>
</dbReference>
<evidence type="ECO:0000256" key="7">
    <source>
        <dbReference type="SAM" id="MobiDB-lite"/>
    </source>
</evidence>
<gene>
    <name evidence="10" type="primary">betA-L2</name>
    <name evidence="10" type="ORF">Hamer_G025514</name>
</gene>
<dbReference type="SUPFAM" id="SSF51905">
    <property type="entry name" value="FAD/NAD(P)-binding domain"/>
    <property type="match status" value="1"/>
</dbReference>
<sequence length="292" mass="32169">MNQAGTLELGRVVGGTGTINGLIYARGNKHDLDQWAALGNPGWDYLSVLPYFIKAEDYPGSLPHTECYLKPASSRLNLHILHSTTVLQKVVYSVCIPVKVLTVRARREVILSAGAVNSPKILMLSGVGDREHLRQHKIRVVTDLPGVGQNLQDHVSVYGLSWTVRKGLTNSFIDALSPLSLRRYITERQGPLATSPELVSAWVKSSEEGDPGWMDTQLFLISQTSAADKGFAYESYFKDIYGQEGFTLRPGAVRPKSRGFVALGSSDPQQPPVDPRYLSHPDDVRLLVKDES</sequence>
<dbReference type="Gene3D" id="4.10.450.10">
    <property type="entry name" value="Glucose Oxidase, domain 2"/>
    <property type="match status" value="1"/>
</dbReference>
<dbReference type="InterPro" id="IPR000172">
    <property type="entry name" value="GMC_OxRdtase_N"/>
</dbReference>
<dbReference type="Gene3D" id="3.30.560.10">
    <property type="entry name" value="Glucose Oxidase, domain 3"/>
    <property type="match status" value="2"/>
</dbReference>
<feature type="domain" description="Glucose-methanol-choline oxidoreductase N-terminal" evidence="8">
    <location>
        <begin position="10"/>
        <end position="33"/>
    </location>
</feature>
<keyword evidence="4 6" id="KW-0274">FAD</keyword>
<comment type="similarity">
    <text evidence="2 6">Belongs to the GMC oxidoreductase family.</text>
</comment>
<evidence type="ECO:0000256" key="1">
    <source>
        <dbReference type="ARBA" id="ARBA00001974"/>
    </source>
</evidence>
<dbReference type="EMBL" id="JAHLQT010005507">
    <property type="protein sequence ID" value="KAG7175563.1"/>
    <property type="molecule type" value="Genomic_DNA"/>
</dbReference>
<keyword evidence="11" id="KW-1185">Reference proteome</keyword>
<dbReference type="PANTHER" id="PTHR11552:SF147">
    <property type="entry name" value="CHOLINE DEHYDROGENASE, MITOCHONDRIAL"/>
    <property type="match status" value="1"/>
</dbReference>
<evidence type="ECO:0000256" key="3">
    <source>
        <dbReference type="ARBA" id="ARBA00022630"/>
    </source>
</evidence>